<keyword evidence="4" id="KW-1003">Cell membrane</keyword>
<dbReference type="PROSITE" id="PS50850">
    <property type="entry name" value="MFS"/>
    <property type="match status" value="1"/>
</dbReference>
<comment type="similarity">
    <text evidence="4">Belongs to the major facilitator superfamily. YhhS family.</text>
</comment>
<evidence type="ECO:0000313" key="6">
    <source>
        <dbReference type="EMBL" id="MFM2486435.1"/>
    </source>
</evidence>
<dbReference type="NCBIfam" id="NF003477">
    <property type="entry name" value="PRK05122.1"/>
    <property type="match status" value="1"/>
</dbReference>
<evidence type="ECO:0000256" key="2">
    <source>
        <dbReference type="ARBA" id="ARBA00022989"/>
    </source>
</evidence>
<accession>A0ABW9G9R8</accession>
<evidence type="ECO:0000256" key="3">
    <source>
        <dbReference type="ARBA" id="ARBA00023136"/>
    </source>
</evidence>
<organism evidence="6 7">
    <name type="scientific">Celerinatantimonas yamalensis</name>
    <dbReference type="NCBI Taxonomy" id="559956"/>
    <lineage>
        <taxon>Bacteria</taxon>
        <taxon>Pseudomonadati</taxon>
        <taxon>Pseudomonadota</taxon>
        <taxon>Gammaproteobacteria</taxon>
        <taxon>Celerinatantimonadaceae</taxon>
        <taxon>Celerinatantimonas</taxon>
    </lineage>
</organism>
<evidence type="ECO:0000256" key="1">
    <source>
        <dbReference type="ARBA" id="ARBA00022692"/>
    </source>
</evidence>
<dbReference type="PANTHER" id="PTHR23531:SF1">
    <property type="entry name" value="QUINOLENE RESISTANCE PROTEIN NORA"/>
    <property type="match status" value="1"/>
</dbReference>
<dbReference type="PANTHER" id="PTHR23531">
    <property type="entry name" value="QUINOLENE RESISTANCE PROTEIN NORA"/>
    <property type="match status" value="1"/>
</dbReference>
<protein>
    <recommendedName>
        <fullName evidence="4">Uncharacterized MFS-type transporter ABUE30_15455</fullName>
    </recommendedName>
</protein>
<feature type="transmembrane region" description="Helical" evidence="4">
    <location>
        <begin position="146"/>
        <end position="168"/>
    </location>
</feature>
<evidence type="ECO:0000259" key="5">
    <source>
        <dbReference type="PROSITE" id="PS50850"/>
    </source>
</evidence>
<keyword evidence="2 4" id="KW-1133">Transmembrane helix</keyword>
<dbReference type="InterPro" id="IPR036259">
    <property type="entry name" value="MFS_trans_sf"/>
</dbReference>
<dbReference type="Gene3D" id="1.20.1250.20">
    <property type="entry name" value="MFS general substrate transporter like domains"/>
    <property type="match status" value="1"/>
</dbReference>
<reference evidence="6 7" key="1">
    <citation type="journal article" date="2013" name="Int. J. Syst. Evol. Microbiol.">
        <title>Celerinatantimonas yamalensis sp. nov., a cold-adapted diazotrophic bacterium from a cold permafrost brine.</title>
        <authorList>
            <person name="Shcherbakova V."/>
            <person name="Chuvilskaya N."/>
            <person name="Rivkina E."/>
            <person name="Demidov N."/>
            <person name="Uchaeva V."/>
            <person name="Suetin S."/>
            <person name="Suzina N."/>
            <person name="Gilichinsky D."/>
        </authorList>
    </citation>
    <scope>NUCLEOTIDE SEQUENCE [LARGE SCALE GENOMIC DNA]</scope>
    <source>
        <strain evidence="6 7">C7</strain>
    </source>
</reference>
<name>A0ABW9G9R8_9GAMM</name>
<dbReference type="CDD" id="cd17489">
    <property type="entry name" value="MFS_YfcJ_like"/>
    <property type="match status" value="1"/>
</dbReference>
<feature type="transmembrane region" description="Helical" evidence="4">
    <location>
        <begin position="367"/>
        <end position="387"/>
    </location>
</feature>
<evidence type="ECO:0000256" key="4">
    <source>
        <dbReference type="HAMAP-Rule" id="MF_01118"/>
    </source>
</evidence>
<keyword evidence="3 4" id="KW-0472">Membrane</keyword>
<feature type="transmembrane region" description="Helical" evidence="4">
    <location>
        <begin position="38"/>
        <end position="59"/>
    </location>
</feature>
<feature type="transmembrane region" description="Helical" evidence="4">
    <location>
        <begin position="215"/>
        <end position="241"/>
    </location>
</feature>
<evidence type="ECO:0000313" key="7">
    <source>
        <dbReference type="Proteomes" id="UP001629953"/>
    </source>
</evidence>
<dbReference type="RefSeq" id="WP_408624734.1">
    <property type="nucleotide sequence ID" value="NZ_JBEQCT010000008.1"/>
</dbReference>
<gene>
    <name evidence="6" type="ORF">ABUE30_15455</name>
</gene>
<dbReference type="InterPro" id="IPR023008">
    <property type="entry name" value="MFS_YhhS-like"/>
</dbReference>
<comment type="subcellular location">
    <subcellularLocation>
        <location evidence="4">Cell inner membrane</location>
        <topology evidence="4">Multi-pass membrane protein</topology>
    </subcellularLocation>
</comment>
<feature type="transmembrane region" description="Helical" evidence="4">
    <location>
        <begin position="278"/>
        <end position="296"/>
    </location>
</feature>
<keyword evidence="4" id="KW-0997">Cell inner membrane</keyword>
<keyword evidence="4" id="KW-0813">Transport</keyword>
<feature type="transmembrane region" description="Helical" evidence="4">
    <location>
        <begin position="247"/>
        <end position="266"/>
    </location>
</feature>
<dbReference type="InterPro" id="IPR020846">
    <property type="entry name" value="MFS_dom"/>
</dbReference>
<keyword evidence="7" id="KW-1185">Reference proteome</keyword>
<dbReference type="EMBL" id="JBEQCT010000008">
    <property type="protein sequence ID" value="MFM2486435.1"/>
    <property type="molecule type" value="Genomic_DNA"/>
</dbReference>
<dbReference type="SUPFAM" id="SSF103473">
    <property type="entry name" value="MFS general substrate transporter"/>
    <property type="match status" value="1"/>
</dbReference>
<feature type="transmembrane region" description="Helical" evidence="4">
    <location>
        <begin position="107"/>
        <end position="134"/>
    </location>
</feature>
<feature type="transmembrane region" description="Helical" evidence="4">
    <location>
        <begin position="337"/>
        <end position="361"/>
    </location>
</feature>
<feature type="transmembrane region" description="Helical" evidence="4">
    <location>
        <begin position="302"/>
        <end position="325"/>
    </location>
</feature>
<dbReference type="InterPro" id="IPR052714">
    <property type="entry name" value="MFS_Exporter"/>
</dbReference>
<keyword evidence="1 4" id="KW-0812">Transmembrane</keyword>
<feature type="transmembrane region" description="Helical" evidence="4">
    <location>
        <begin position="174"/>
        <end position="194"/>
    </location>
</feature>
<dbReference type="Proteomes" id="UP001629953">
    <property type="component" value="Unassembled WGS sequence"/>
</dbReference>
<feature type="transmembrane region" description="Helical" evidence="4">
    <location>
        <begin position="80"/>
        <end position="101"/>
    </location>
</feature>
<dbReference type="HAMAP" id="MF_01118">
    <property type="entry name" value="MFS_YhhS"/>
    <property type="match status" value="1"/>
</dbReference>
<proteinExistence type="inferred from homology"/>
<feature type="transmembrane region" description="Helical" evidence="4">
    <location>
        <begin position="12"/>
        <end position="32"/>
    </location>
</feature>
<feature type="domain" description="Major facilitator superfamily (MFS) profile" evidence="5">
    <location>
        <begin position="180"/>
        <end position="398"/>
    </location>
</feature>
<comment type="caution">
    <text evidence="6">The sequence shown here is derived from an EMBL/GenBank/DDBJ whole genome shotgun (WGS) entry which is preliminary data.</text>
</comment>
<dbReference type="Pfam" id="PF07690">
    <property type="entry name" value="MFS_1"/>
    <property type="match status" value="1"/>
</dbReference>
<sequence length="398" mass="42250">MYSTGRSPVPLLPIFSVVVFTFVCYLSVALPLAVLPSFVYHTLGFSPVMAGFVVSAQSIATLFTRPQAGRYADMIGANKVVVIGLACCALSGLFYGAGFYFKSTPWLALSIILVGRLLLGWGESFTSTGAMLWGANLVGSQHMAQVISWNGIATYGAIAIGAPLGVWLNSHWQLGGLSWVITTIAIIAFIGAYGRKSVDVFAGQKIAFHDVLGRVWPFGLGLACASVGFSVVTVFITLYFAANHWLGAAYTLTLFSIGFIGMRLLFGQSMNRYGGLRVALSSLVIETIGLFLIGFAPNVWAAVVGAFLTGSGFSLIFPSLGVEAVKRVPAQNQGSALGTYSAFFDLSLAIAGPLAGLAISYSGLASIYVYAAVLVLMAALITRYMIVRRSRQLDSSRM</sequence>
<dbReference type="InterPro" id="IPR011701">
    <property type="entry name" value="MFS"/>
</dbReference>